<comment type="caution">
    <text evidence="7">The sequence shown here is derived from an EMBL/GenBank/DDBJ whole genome shotgun (WGS) entry which is preliminary data.</text>
</comment>
<organism evidence="7 8">
    <name type="scientific">Hyphomicrobium album</name>
    <dbReference type="NCBI Taxonomy" id="2665159"/>
    <lineage>
        <taxon>Bacteria</taxon>
        <taxon>Pseudomonadati</taxon>
        <taxon>Pseudomonadota</taxon>
        <taxon>Alphaproteobacteria</taxon>
        <taxon>Hyphomicrobiales</taxon>
        <taxon>Hyphomicrobiaceae</taxon>
        <taxon>Hyphomicrobium</taxon>
    </lineage>
</organism>
<dbReference type="SUPFAM" id="SSF56954">
    <property type="entry name" value="Outer membrane efflux proteins (OEP)"/>
    <property type="match status" value="1"/>
</dbReference>
<reference evidence="7 8" key="1">
    <citation type="submission" date="2019-11" db="EMBL/GenBank/DDBJ databases">
        <title>Identification of a novel strain.</title>
        <authorList>
            <person name="Xu Q."/>
            <person name="Wang G."/>
        </authorList>
    </citation>
    <scope>NUCLEOTIDE SEQUENCE [LARGE SCALE GENOMIC DNA]</scope>
    <source>
        <strain evidence="8">xq</strain>
    </source>
</reference>
<evidence type="ECO:0000259" key="6">
    <source>
        <dbReference type="Pfam" id="PF25994"/>
    </source>
</evidence>
<feature type="domain" description="Polysaccharide export protein N-terminal" evidence="5">
    <location>
        <begin position="32"/>
        <end position="119"/>
    </location>
</feature>
<sequence length="445" mass="49641">MQKLTRSILVVALCLCALPVTRTVARDAAPQAPEPEYKLGPQDQVRVKVYEWRPSRDEVYEWTAFKADYVVSGSGSLSLPLLGDVPANGKTTTELQRDLGERLRDRMGLVASPDVTVEIVHFRPFYVVGAVEKPGEYPYRPDLNVLEAYALAGGRPRTSPARLQREAIAARGDLHSYALESQSLRARMVRLQAELADAATLKWPAELEGRLVTPELNRVLNQEKLVFDMRREAYRTQVTALRQLEAFLQKEATSLEKQLEVHQTEVASVRTELQIVQDLFKKGLTPATRKLTLERNMAQVDGDRLRLETNLMRARQEGSKTKVALAELLAKRNTELSAELQKSQSRLDELSSRMETSASLLHESEVLAPQALVAEEGQEAQPVFTIVRRSGGKSSEQVVSQDQAVQPGDTIIVEQPRKYPRPRVSGDLTDSSPTASADVSLPDRR</sequence>
<dbReference type="PANTHER" id="PTHR33619:SF3">
    <property type="entry name" value="POLYSACCHARIDE EXPORT PROTEIN GFCE-RELATED"/>
    <property type="match status" value="1"/>
</dbReference>
<evidence type="ECO:0000256" key="2">
    <source>
        <dbReference type="SAM" id="Coils"/>
    </source>
</evidence>
<evidence type="ECO:0000256" key="3">
    <source>
        <dbReference type="SAM" id="MobiDB-lite"/>
    </source>
</evidence>
<dbReference type="InterPro" id="IPR003715">
    <property type="entry name" value="Poly_export_N"/>
</dbReference>
<evidence type="ECO:0000256" key="4">
    <source>
        <dbReference type="SAM" id="SignalP"/>
    </source>
</evidence>
<feature type="coiled-coil region" evidence="2">
    <location>
        <begin position="326"/>
        <end position="353"/>
    </location>
</feature>
<proteinExistence type="predicted"/>
<dbReference type="Proteomes" id="UP000440694">
    <property type="component" value="Unassembled WGS sequence"/>
</dbReference>
<evidence type="ECO:0000259" key="5">
    <source>
        <dbReference type="Pfam" id="PF02563"/>
    </source>
</evidence>
<dbReference type="PANTHER" id="PTHR33619">
    <property type="entry name" value="POLYSACCHARIDE EXPORT PROTEIN GFCE-RELATED"/>
    <property type="match status" value="1"/>
</dbReference>
<dbReference type="Gene3D" id="3.30.1950.10">
    <property type="entry name" value="wza like domain"/>
    <property type="match status" value="1"/>
</dbReference>
<keyword evidence="8" id="KW-1185">Reference proteome</keyword>
<keyword evidence="2" id="KW-0175">Coiled coil</keyword>
<dbReference type="EMBL" id="WMBQ01000001">
    <property type="protein sequence ID" value="MTD94097.1"/>
    <property type="molecule type" value="Genomic_DNA"/>
</dbReference>
<feature type="signal peptide" evidence="4">
    <location>
        <begin position="1"/>
        <end position="22"/>
    </location>
</feature>
<dbReference type="AlphaFoldDB" id="A0A6I3KK32"/>
<feature type="domain" description="AprE-like long alpha-helical hairpin" evidence="6">
    <location>
        <begin position="172"/>
        <end position="357"/>
    </location>
</feature>
<protein>
    <submittedName>
        <fullName evidence="7">Sugar ABC transporter substrate-binding protein</fullName>
    </submittedName>
</protein>
<keyword evidence="1 4" id="KW-0732">Signal</keyword>
<dbReference type="Pfam" id="PF02563">
    <property type="entry name" value="Poly_export"/>
    <property type="match status" value="1"/>
</dbReference>
<dbReference type="InterPro" id="IPR058781">
    <property type="entry name" value="HH_AprE-like"/>
</dbReference>
<feature type="chain" id="PRO_5026034642" evidence="4">
    <location>
        <begin position="23"/>
        <end position="445"/>
    </location>
</feature>
<feature type="compositionally biased region" description="Polar residues" evidence="3">
    <location>
        <begin position="392"/>
        <end position="404"/>
    </location>
</feature>
<dbReference type="InterPro" id="IPR049712">
    <property type="entry name" value="Poly_export"/>
</dbReference>
<accession>A0A6I3KK32</accession>
<dbReference type="GO" id="GO:0015159">
    <property type="term" value="F:polysaccharide transmembrane transporter activity"/>
    <property type="evidence" value="ECO:0007669"/>
    <property type="project" value="InterPro"/>
</dbReference>
<evidence type="ECO:0000313" key="7">
    <source>
        <dbReference type="EMBL" id="MTD94097.1"/>
    </source>
</evidence>
<dbReference type="RefSeq" id="WP_154738568.1">
    <property type="nucleotide sequence ID" value="NZ_WMBQ01000001.1"/>
</dbReference>
<gene>
    <name evidence="7" type="ORF">GIW81_07065</name>
</gene>
<evidence type="ECO:0000256" key="1">
    <source>
        <dbReference type="ARBA" id="ARBA00022729"/>
    </source>
</evidence>
<evidence type="ECO:0000313" key="8">
    <source>
        <dbReference type="Proteomes" id="UP000440694"/>
    </source>
</evidence>
<dbReference type="Pfam" id="PF25994">
    <property type="entry name" value="HH_AprE"/>
    <property type="match status" value="1"/>
</dbReference>
<feature type="coiled-coil region" evidence="2">
    <location>
        <begin position="238"/>
        <end position="272"/>
    </location>
</feature>
<feature type="region of interest" description="Disordered" evidence="3">
    <location>
        <begin position="391"/>
        <end position="445"/>
    </location>
</feature>
<name>A0A6I3KK32_9HYPH</name>
<feature type="compositionally biased region" description="Polar residues" evidence="3">
    <location>
        <begin position="428"/>
        <end position="437"/>
    </location>
</feature>